<gene>
    <name evidence="2" type="ORF">PCAR00345_LOCUS36004</name>
</gene>
<protein>
    <submittedName>
        <fullName evidence="2">Uncharacterized protein</fullName>
    </submittedName>
</protein>
<dbReference type="Pfam" id="PF05721">
    <property type="entry name" value="PhyH"/>
    <property type="match status" value="1"/>
</dbReference>
<feature type="compositionally biased region" description="Acidic residues" evidence="1">
    <location>
        <begin position="12"/>
        <end position="21"/>
    </location>
</feature>
<dbReference type="InterPro" id="IPR008775">
    <property type="entry name" value="Phytyl_CoA_dOase-like"/>
</dbReference>
<reference evidence="2" key="1">
    <citation type="submission" date="2021-01" db="EMBL/GenBank/DDBJ databases">
        <authorList>
            <person name="Corre E."/>
            <person name="Pelletier E."/>
            <person name="Niang G."/>
            <person name="Scheremetjew M."/>
            <person name="Finn R."/>
            <person name="Kale V."/>
            <person name="Holt S."/>
            <person name="Cochrane G."/>
            <person name="Meng A."/>
            <person name="Brown T."/>
            <person name="Cohen L."/>
        </authorList>
    </citation>
    <scope>NUCLEOTIDE SEQUENCE</scope>
    <source>
        <strain evidence="2">CCMP645</strain>
    </source>
</reference>
<feature type="region of interest" description="Disordered" evidence="1">
    <location>
        <begin position="1"/>
        <end position="28"/>
    </location>
</feature>
<dbReference type="EMBL" id="HBIZ01056809">
    <property type="protein sequence ID" value="CAE0783301.1"/>
    <property type="molecule type" value="Transcribed_RNA"/>
</dbReference>
<dbReference type="AlphaFoldDB" id="A0A7S4FAP9"/>
<accession>A0A7S4FAP9</accession>
<evidence type="ECO:0000313" key="2">
    <source>
        <dbReference type="EMBL" id="CAE0783301.1"/>
    </source>
</evidence>
<proteinExistence type="predicted"/>
<dbReference type="SUPFAM" id="SSF51197">
    <property type="entry name" value="Clavaminate synthase-like"/>
    <property type="match status" value="1"/>
</dbReference>
<sequence>MQSTLEQPADPYADDATDEEFAVPLPPLSDSDAYSDDLDAGAASGSAGAHMESILSALVDGNCSAVPELFDIAFWRDIGRLEGLHVSETEPIGAGGACLSEVECARLRVSLKDRGYLQSSPVTADASALSRLSAMLRRLKQRGFAPAFIYVFDEAWLVLEMCWRALAPVIAPNEPVECVVLEPSFSAHVLSHPDELEAVATAADGPTELSRFSYPGGNFGIPHRDHSSHDCFEDGLASMVSVWCPLTRVTQDNGCMHIVPREFDKLLYTPEHPLHLLPFDQHSNHCNFDLAGAVSLAPCDAGSALAWFGSAIHWGGACSRYASEPPRASLTATLRRRSAATTSLQKLQRLDELAITDLPLSLEQRVRYIAGNVLLYKWWYGLGSGAIPAELAPAKLPEGQLVGSAAGSSGACKGSKGDY</sequence>
<dbReference type="Gene3D" id="2.60.120.620">
    <property type="entry name" value="q2cbj1_9rhob like domain"/>
    <property type="match status" value="1"/>
</dbReference>
<evidence type="ECO:0000256" key="1">
    <source>
        <dbReference type="SAM" id="MobiDB-lite"/>
    </source>
</evidence>
<name>A0A7S4FAP9_CHRCT</name>
<organism evidence="2">
    <name type="scientific">Chrysotila carterae</name>
    <name type="common">Marine alga</name>
    <name type="synonym">Syracosphaera carterae</name>
    <dbReference type="NCBI Taxonomy" id="13221"/>
    <lineage>
        <taxon>Eukaryota</taxon>
        <taxon>Haptista</taxon>
        <taxon>Haptophyta</taxon>
        <taxon>Prymnesiophyceae</taxon>
        <taxon>Isochrysidales</taxon>
        <taxon>Isochrysidaceae</taxon>
        <taxon>Chrysotila</taxon>
    </lineage>
</organism>